<dbReference type="EMBL" id="JADILV010000052">
    <property type="protein sequence ID" value="MBO8484013.1"/>
    <property type="molecule type" value="Genomic_DNA"/>
</dbReference>
<proteinExistence type="inferred from homology"/>
<dbReference type="Pfam" id="PF00456">
    <property type="entry name" value="Transketolase_N"/>
    <property type="match status" value="1"/>
</dbReference>
<gene>
    <name evidence="5" type="ORF">IAB75_07875</name>
</gene>
<dbReference type="Gene3D" id="3.40.50.970">
    <property type="match status" value="1"/>
</dbReference>
<sequence length="282" mass="30441">MVSIDELKKISSQVRRDIIRMVSGAKSGHPGGSMSSTDFLTALYFGGVMKHDPATWTRSGKGQDVFILSAGHLSPVYYSLLARAGYFPVAELATFRKFGTRLQGHPSTETNLPGVFQPSGSLGQGLSVAAGTALGKKLDKDENLVYVLMGDGESEEGQIWEAAMFCSHQKIDNLIAITDWNMQQIDGNVDNIAGLGNLEGKWKSFGWEVLTCNGHDFNEILTAFAEAKGLAGKGKPIMILMHSDMGHGVDFMAGTNEWHGKAPSPELAEKALAQIEETLGDY</sequence>
<evidence type="ECO:0000313" key="6">
    <source>
        <dbReference type="Proteomes" id="UP000725002"/>
    </source>
</evidence>
<evidence type="ECO:0000259" key="4">
    <source>
        <dbReference type="Pfam" id="PF00456"/>
    </source>
</evidence>
<accession>A0A940IJ58</accession>
<evidence type="ECO:0000256" key="2">
    <source>
        <dbReference type="ARBA" id="ARBA00007131"/>
    </source>
</evidence>
<dbReference type="PANTHER" id="PTHR47514:SF1">
    <property type="entry name" value="TRANSKETOLASE N-TERMINAL SECTION-RELATED"/>
    <property type="match status" value="1"/>
</dbReference>
<dbReference type="AlphaFoldDB" id="A0A940IJ58"/>
<comment type="cofactor">
    <cofactor evidence="1">
        <name>thiamine diphosphate</name>
        <dbReference type="ChEBI" id="CHEBI:58937"/>
    </cofactor>
</comment>
<comment type="caution">
    <text evidence="5">The sequence shown here is derived from an EMBL/GenBank/DDBJ whole genome shotgun (WGS) entry which is preliminary data.</text>
</comment>
<evidence type="ECO:0000313" key="5">
    <source>
        <dbReference type="EMBL" id="MBO8484013.1"/>
    </source>
</evidence>
<reference evidence="5" key="1">
    <citation type="submission" date="2020-10" db="EMBL/GenBank/DDBJ databases">
        <authorList>
            <person name="Gilroy R."/>
        </authorList>
    </citation>
    <scope>NUCLEOTIDE SEQUENCE</scope>
    <source>
        <strain evidence="5">G3-8215</strain>
    </source>
</reference>
<keyword evidence="3" id="KW-0786">Thiamine pyrophosphate</keyword>
<comment type="similarity">
    <text evidence="2">Belongs to the transketolase family.</text>
</comment>
<protein>
    <submittedName>
        <fullName evidence="5">Transketolase</fullName>
    </submittedName>
</protein>
<dbReference type="InterPro" id="IPR029061">
    <property type="entry name" value="THDP-binding"/>
</dbReference>
<evidence type="ECO:0000256" key="1">
    <source>
        <dbReference type="ARBA" id="ARBA00001964"/>
    </source>
</evidence>
<dbReference type="InterPro" id="IPR005474">
    <property type="entry name" value="Transketolase_N"/>
</dbReference>
<dbReference type="SUPFAM" id="SSF52518">
    <property type="entry name" value="Thiamin diphosphate-binding fold (THDP-binding)"/>
    <property type="match status" value="1"/>
</dbReference>
<evidence type="ECO:0000256" key="3">
    <source>
        <dbReference type="ARBA" id="ARBA00023052"/>
    </source>
</evidence>
<dbReference type="Proteomes" id="UP000725002">
    <property type="component" value="Unassembled WGS sequence"/>
</dbReference>
<dbReference type="PANTHER" id="PTHR47514">
    <property type="entry name" value="TRANSKETOLASE N-TERMINAL SECTION-RELATED"/>
    <property type="match status" value="1"/>
</dbReference>
<organism evidence="5 6">
    <name type="scientific">Candidatus Cryptobacteroides avicola</name>
    <dbReference type="NCBI Taxonomy" id="2840757"/>
    <lineage>
        <taxon>Bacteria</taxon>
        <taxon>Pseudomonadati</taxon>
        <taxon>Bacteroidota</taxon>
        <taxon>Bacteroidia</taxon>
        <taxon>Bacteroidales</taxon>
        <taxon>Candidatus Cryptobacteroides</taxon>
    </lineage>
</organism>
<name>A0A940IJ58_9BACT</name>
<feature type="domain" description="Transketolase N-terminal" evidence="4">
    <location>
        <begin position="11"/>
        <end position="279"/>
    </location>
</feature>
<reference evidence="5" key="2">
    <citation type="journal article" date="2021" name="PeerJ">
        <title>Extensive microbial diversity within the chicken gut microbiome revealed by metagenomics and culture.</title>
        <authorList>
            <person name="Gilroy R."/>
            <person name="Ravi A."/>
            <person name="Getino M."/>
            <person name="Pursley I."/>
            <person name="Horton D.L."/>
            <person name="Alikhan N.F."/>
            <person name="Baker D."/>
            <person name="Gharbi K."/>
            <person name="Hall N."/>
            <person name="Watson M."/>
            <person name="Adriaenssens E.M."/>
            <person name="Foster-Nyarko E."/>
            <person name="Jarju S."/>
            <person name="Secka A."/>
            <person name="Antonio M."/>
            <person name="Oren A."/>
            <person name="Chaudhuri R.R."/>
            <person name="La Ragione R."/>
            <person name="Hildebrand F."/>
            <person name="Pallen M.J."/>
        </authorList>
    </citation>
    <scope>NUCLEOTIDE SEQUENCE</scope>
    <source>
        <strain evidence="5">G3-8215</strain>
    </source>
</reference>
<dbReference type="CDD" id="cd02012">
    <property type="entry name" value="TPP_TK"/>
    <property type="match status" value="1"/>
</dbReference>